<proteinExistence type="inferred from homology"/>
<accession>A0A1W5DCI8</accession>
<evidence type="ECO:0000256" key="10">
    <source>
        <dbReference type="ARBA" id="ARBA00046995"/>
    </source>
</evidence>
<dbReference type="PANTHER" id="PTHR43000">
    <property type="entry name" value="DTDP-D-GLUCOSE 4,6-DEHYDRATASE-RELATED"/>
    <property type="match status" value="1"/>
</dbReference>
<evidence type="ECO:0000256" key="13">
    <source>
        <dbReference type="ARBA" id="ARBA00081267"/>
    </source>
</evidence>
<evidence type="ECO:0000256" key="12">
    <source>
        <dbReference type="ARBA" id="ARBA00067985"/>
    </source>
</evidence>
<reference evidence="19" key="1">
    <citation type="submission" date="2017-03" db="EMBL/GenBank/DDBJ databases">
        <authorList>
            <person name="Afonso C.L."/>
            <person name="Miller P.J."/>
            <person name="Scott M.A."/>
            <person name="Spackman E."/>
            <person name="Goraichik I."/>
            <person name="Dimitrov K.M."/>
            <person name="Suarez D.L."/>
            <person name="Swayne D.E."/>
        </authorList>
    </citation>
    <scope>NUCLEOTIDE SEQUENCE [LARGE SCALE GENOMIC DNA]</scope>
</reference>
<dbReference type="SUPFAM" id="SSF51735">
    <property type="entry name" value="NAD(P)-binding Rossmann-fold domains"/>
    <property type="match status" value="1"/>
</dbReference>
<comment type="similarity">
    <text evidence="2">Belongs to the 3-beta-HSD family.</text>
</comment>
<dbReference type="Proteomes" id="UP000324767">
    <property type="component" value="Unassembled WGS sequence"/>
</dbReference>
<evidence type="ECO:0000256" key="6">
    <source>
        <dbReference type="ARBA" id="ARBA00023002"/>
    </source>
</evidence>
<evidence type="ECO:0000256" key="11">
    <source>
        <dbReference type="ARBA" id="ARBA00067470"/>
    </source>
</evidence>
<dbReference type="Proteomes" id="UP000192927">
    <property type="component" value="Unassembled WGS sequence"/>
</dbReference>
<keyword evidence="6" id="KW-0560">Oxidoreductase</keyword>
<evidence type="ECO:0000256" key="8">
    <source>
        <dbReference type="ARBA" id="ARBA00023098"/>
    </source>
</evidence>
<keyword evidence="20" id="KW-1185">Reference proteome</keyword>
<evidence type="ECO:0000313" key="21">
    <source>
        <dbReference type="Proteomes" id="UP000324767"/>
    </source>
</evidence>
<evidence type="ECO:0000256" key="5">
    <source>
        <dbReference type="ARBA" id="ARBA00022955"/>
    </source>
</evidence>
<evidence type="ECO:0000256" key="2">
    <source>
        <dbReference type="ARBA" id="ARBA00009219"/>
    </source>
</evidence>
<keyword evidence="3" id="KW-0444">Lipid biosynthesis</keyword>
<reference evidence="18 21" key="3">
    <citation type="submission" date="2019-09" db="EMBL/GenBank/DDBJ databases">
        <title>The hologenome of the rock-dwelling lichen Lasallia pustulata.</title>
        <authorList>
            <person name="Greshake Tzovaras B."/>
            <person name="Segers F."/>
            <person name="Bicker A."/>
            <person name="Dal Grande F."/>
            <person name="Otte J."/>
            <person name="Hankeln T."/>
            <person name="Schmitt I."/>
            <person name="Ebersberger I."/>
        </authorList>
    </citation>
    <scope>NUCLEOTIDE SEQUENCE [LARGE SCALE GENOMIC DNA]</scope>
    <source>
        <strain evidence="18">A1-1</strain>
    </source>
</reference>
<dbReference type="Pfam" id="PF01073">
    <property type="entry name" value="3Beta_HSD"/>
    <property type="match status" value="1"/>
</dbReference>
<evidence type="ECO:0000313" key="20">
    <source>
        <dbReference type="Proteomes" id="UP000192927"/>
    </source>
</evidence>
<keyword evidence="5" id="KW-0752">Steroid biosynthesis</keyword>
<evidence type="ECO:0000313" key="19">
    <source>
        <dbReference type="EMBL" id="SLM40642.1"/>
    </source>
</evidence>
<dbReference type="OrthoDB" id="10058185at2759"/>
<dbReference type="InterPro" id="IPR036291">
    <property type="entry name" value="NAD(P)-bd_dom_sf"/>
</dbReference>
<evidence type="ECO:0000313" key="18">
    <source>
        <dbReference type="EMBL" id="KAA6409892.1"/>
    </source>
</evidence>
<evidence type="ECO:0000256" key="3">
    <source>
        <dbReference type="ARBA" id="ARBA00022516"/>
    </source>
</evidence>
<keyword evidence="4" id="KW-0256">Endoplasmic reticulum</keyword>
<evidence type="ECO:0000256" key="7">
    <source>
        <dbReference type="ARBA" id="ARBA00023027"/>
    </source>
</evidence>
<dbReference type="GO" id="GO:0016853">
    <property type="term" value="F:isomerase activity"/>
    <property type="evidence" value="ECO:0007669"/>
    <property type="project" value="UniProtKB-KW"/>
</dbReference>
<organism evidence="19 20">
    <name type="scientific">Lasallia pustulata</name>
    <dbReference type="NCBI Taxonomy" id="136370"/>
    <lineage>
        <taxon>Eukaryota</taxon>
        <taxon>Fungi</taxon>
        <taxon>Dikarya</taxon>
        <taxon>Ascomycota</taxon>
        <taxon>Pezizomycotina</taxon>
        <taxon>Lecanoromycetes</taxon>
        <taxon>OSLEUM clade</taxon>
        <taxon>Umbilicariomycetidae</taxon>
        <taxon>Umbilicariales</taxon>
        <taxon>Umbilicariaceae</taxon>
        <taxon>Lasallia</taxon>
    </lineage>
</organism>
<evidence type="ECO:0000256" key="1">
    <source>
        <dbReference type="ARBA" id="ARBA00004406"/>
    </source>
</evidence>
<dbReference type="InterPro" id="IPR002225">
    <property type="entry name" value="3Beta_OHSteriod_DH/Estase"/>
</dbReference>
<dbReference type="AlphaFoldDB" id="A0A1W5DCI8"/>
<evidence type="ECO:0000256" key="4">
    <source>
        <dbReference type="ARBA" id="ARBA00022824"/>
    </source>
</evidence>
<dbReference type="Gene3D" id="3.40.50.720">
    <property type="entry name" value="NAD(P)-binding Rossmann-like Domain"/>
    <property type="match status" value="1"/>
</dbReference>
<dbReference type="EMBL" id="VXIT01000010">
    <property type="protein sequence ID" value="KAA6409892.1"/>
    <property type="molecule type" value="Genomic_DNA"/>
</dbReference>
<keyword evidence="9" id="KW-0472">Membrane</keyword>
<sequence>MTAQNTPKSLGSVLVIGGCGFLGHHIVSQLLESYSAQISVLDLHTDRNRCDSVSYHAGDITSNSVVSAVFSREKPDIVIHTASPTHAAPKAALTKVNIDGTRNLVQQAGESGTVKAFIYTSSASVIHDNVSDLINADERWPVLRAPQQREYYSETKGFAEQIVLDANRKYGKMLTVSIRPAGIFGEGDVQIIPSMLKAYDKGQTKFQLGENTNLFDFTYVGNVAHAHVLAAVALMNTYNMSTTPLDYERVDGEAFFITNDSPVYFWDFARVVWRSAGDKTEPKDVWKIEKDIGLLIATLVEWAFWLAGGWTPNLTRKAVNASSMTRYYNIGKAKRRLGYRPLVGMEEGVQRSTAWFRGQRQGQLAEGKAQ</sequence>
<dbReference type="GO" id="GO:0005789">
    <property type="term" value="C:endoplasmic reticulum membrane"/>
    <property type="evidence" value="ECO:0007669"/>
    <property type="project" value="UniProtKB-SubCell"/>
</dbReference>
<evidence type="ECO:0000256" key="9">
    <source>
        <dbReference type="ARBA" id="ARBA00023136"/>
    </source>
</evidence>
<dbReference type="GO" id="GO:0006696">
    <property type="term" value="P:ergosterol biosynthetic process"/>
    <property type="evidence" value="ECO:0007669"/>
    <property type="project" value="UniProtKB-ARBA"/>
</dbReference>
<name>A0A1W5DCI8_9LECA</name>
<dbReference type="FunFam" id="3.40.50.720:FF:000346">
    <property type="entry name" value="C-3 sterol dehydrogenase/C-4 decarboxylase"/>
    <property type="match status" value="1"/>
</dbReference>
<keyword evidence="8" id="KW-0443">Lipid metabolism</keyword>
<evidence type="ECO:0000256" key="15">
    <source>
        <dbReference type="ARBA" id="ARBA00081452"/>
    </source>
</evidence>
<comment type="subcellular location">
    <subcellularLocation>
        <location evidence="1">Endoplasmic reticulum membrane</location>
        <topology evidence="1">Peripheral membrane protein</topology>
    </subcellularLocation>
</comment>
<evidence type="ECO:0000259" key="17">
    <source>
        <dbReference type="Pfam" id="PF01073"/>
    </source>
</evidence>
<keyword evidence="7" id="KW-0520">NAD</keyword>
<feature type="domain" description="3-beta hydroxysteroid dehydrogenase/isomerase" evidence="17">
    <location>
        <begin position="14"/>
        <end position="280"/>
    </location>
</feature>
<keyword evidence="19" id="KW-0413">Isomerase</keyword>
<dbReference type="EMBL" id="FWEW01003741">
    <property type="protein sequence ID" value="SLM40642.1"/>
    <property type="molecule type" value="Genomic_DNA"/>
</dbReference>
<protein>
    <recommendedName>
        <fullName evidence="12">Sterol-4-alpha-carboxylate 3-dehydrogenase ERG26, decarboxylating</fullName>
    </recommendedName>
    <alternativeName>
        <fullName evidence="15 16">C-3 Sterol dehydrogenase ERG26</fullName>
    </alternativeName>
    <alternativeName>
        <fullName evidence="13 14">C-4 decarboxylase ERG26</fullName>
    </alternativeName>
    <alternativeName>
        <fullName evidence="11">Sterol-4-alpha-carboxylate 3-dehydrogenase erg26, decarboxylating</fullName>
    </alternativeName>
</protein>
<evidence type="ECO:0000256" key="16">
    <source>
        <dbReference type="ARBA" id="ARBA00082106"/>
    </source>
</evidence>
<evidence type="ECO:0000256" key="14">
    <source>
        <dbReference type="ARBA" id="ARBA00081397"/>
    </source>
</evidence>
<reference evidence="20" key="2">
    <citation type="submission" date="2017-03" db="EMBL/GenBank/DDBJ databases">
        <authorList>
            <person name="Sharma R."/>
            <person name="Thines M."/>
        </authorList>
    </citation>
    <scope>NUCLEOTIDE SEQUENCE [LARGE SCALE GENOMIC DNA]</scope>
</reference>
<comment type="subunit">
    <text evidence="10">Heterotetramer of ERG25, ERG26, ERG27 and ERG28. ERG28 acts as a scaffold to tether ERG27 and other 4,4-demethylation-related enzymes, forming a demethylation enzyme complex, in the endoplasmic reticulum.</text>
</comment>
<dbReference type="GO" id="GO:0000252">
    <property type="term" value="F:3-beta-hydroxysteroid dehydrogenase [NAD(P)+]/C4-decarboxylase activity"/>
    <property type="evidence" value="ECO:0007669"/>
    <property type="project" value="UniProtKB-ARBA"/>
</dbReference>
<gene>
    <name evidence="18" type="ORF">FRX48_06505</name>
</gene>